<feature type="transmembrane region" description="Helical" evidence="1">
    <location>
        <begin position="33"/>
        <end position="54"/>
    </location>
</feature>
<accession>A0A7K9HDH5</accession>
<evidence type="ECO:0000256" key="1">
    <source>
        <dbReference type="SAM" id="Phobius"/>
    </source>
</evidence>
<feature type="non-terminal residue" evidence="2">
    <location>
        <position position="1"/>
    </location>
</feature>
<organism evidence="2 3">
    <name type="scientific">Bucco capensis</name>
    <name type="common">collared puffbird</name>
    <dbReference type="NCBI Taxonomy" id="135168"/>
    <lineage>
        <taxon>Eukaryota</taxon>
        <taxon>Metazoa</taxon>
        <taxon>Chordata</taxon>
        <taxon>Craniata</taxon>
        <taxon>Vertebrata</taxon>
        <taxon>Euteleostomi</taxon>
        <taxon>Archelosauria</taxon>
        <taxon>Archosauria</taxon>
        <taxon>Dinosauria</taxon>
        <taxon>Saurischia</taxon>
        <taxon>Theropoda</taxon>
        <taxon>Coelurosauria</taxon>
        <taxon>Aves</taxon>
        <taxon>Neognathae</taxon>
        <taxon>Neoaves</taxon>
        <taxon>Telluraves</taxon>
        <taxon>Coraciimorphae</taxon>
        <taxon>Piciformes</taxon>
        <taxon>Bucconidae</taxon>
        <taxon>Bucco</taxon>
    </lineage>
</organism>
<protein>
    <submittedName>
        <fullName evidence="2">ABCA5 protein</fullName>
    </submittedName>
</protein>
<evidence type="ECO:0000313" key="3">
    <source>
        <dbReference type="Proteomes" id="UP000534107"/>
    </source>
</evidence>
<keyword evidence="3" id="KW-1185">Reference proteome</keyword>
<sequence>ALVDIPFFWTLISLMFGVVLLLSRVWPLNTREVLTLVTCLIGYGASLVLFIYVVALKFRTGRSNRYIWSFVLILLNFIFYMFSYVEEILHVTFSVLIPMFPVLAWL</sequence>
<name>A0A7K9HDH5_9PICI</name>
<feature type="transmembrane region" description="Helical" evidence="1">
    <location>
        <begin position="88"/>
        <end position="105"/>
    </location>
</feature>
<dbReference type="EMBL" id="VWZO01004393">
    <property type="protein sequence ID" value="NXH11827.1"/>
    <property type="molecule type" value="Genomic_DNA"/>
</dbReference>
<gene>
    <name evidence="2" type="primary">Abca5_3</name>
    <name evidence="2" type="ORF">BUCCAP_R16029</name>
</gene>
<reference evidence="2 3" key="1">
    <citation type="submission" date="2019-09" db="EMBL/GenBank/DDBJ databases">
        <title>Bird 10,000 Genomes (B10K) Project - Family phase.</title>
        <authorList>
            <person name="Zhang G."/>
        </authorList>
    </citation>
    <scope>NUCLEOTIDE SEQUENCE [LARGE SCALE GENOMIC DNA]</scope>
    <source>
        <strain evidence="2">B10K-DU-001-16</strain>
        <tissue evidence="2">Muscle</tissue>
    </source>
</reference>
<feature type="transmembrane region" description="Helical" evidence="1">
    <location>
        <begin position="66"/>
        <end position="82"/>
    </location>
</feature>
<feature type="transmembrane region" description="Helical" evidence="1">
    <location>
        <begin position="7"/>
        <end position="27"/>
    </location>
</feature>
<keyword evidence="1" id="KW-0472">Membrane</keyword>
<evidence type="ECO:0000313" key="2">
    <source>
        <dbReference type="EMBL" id="NXH11827.1"/>
    </source>
</evidence>
<feature type="non-terminal residue" evidence="2">
    <location>
        <position position="106"/>
    </location>
</feature>
<proteinExistence type="predicted"/>
<dbReference type="Proteomes" id="UP000534107">
    <property type="component" value="Unassembled WGS sequence"/>
</dbReference>
<keyword evidence="1" id="KW-0812">Transmembrane</keyword>
<comment type="caution">
    <text evidence="2">The sequence shown here is derived from an EMBL/GenBank/DDBJ whole genome shotgun (WGS) entry which is preliminary data.</text>
</comment>
<dbReference type="AlphaFoldDB" id="A0A7K9HDH5"/>
<dbReference type="OrthoDB" id="9363976at2759"/>
<keyword evidence="1" id="KW-1133">Transmembrane helix</keyword>